<gene>
    <name evidence="1" type="ORF">BpHYR1_027699</name>
</gene>
<reference evidence="1 2" key="1">
    <citation type="journal article" date="2018" name="Sci. Rep.">
        <title>Genomic signatures of local adaptation to the degree of environmental predictability in rotifers.</title>
        <authorList>
            <person name="Franch-Gras L."/>
            <person name="Hahn C."/>
            <person name="Garcia-Roger E.M."/>
            <person name="Carmona M.J."/>
            <person name="Serra M."/>
            <person name="Gomez A."/>
        </authorList>
    </citation>
    <scope>NUCLEOTIDE SEQUENCE [LARGE SCALE GENOMIC DNA]</scope>
    <source>
        <strain evidence="1">HYR1</strain>
    </source>
</reference>
<proteinExistence type="predicted"/>
<evidence type="ECO:0000313" key="1">
    <source>
        <dbReference type="EMBL" id="RNA06604.1"/>
    </source>
</evidence>
<sequence>MFFVIVFLAYNNPIMRIRFFKSEIFYECLKTTPTDKALVSYFLSNSCFSELRRREGEIKEWIG</sequence>
<name>A0A3M7Q603_BRAPC</name>
<evidence type="ECO:0000313" key="2">
    <source>
        <dbReference type="Proteomes" id="UP000276133"/>
    </source>
</evidence>
<accession>A0A3M7Q603</accession>
<dbReference type="AlphaFoldDB" id="A0A3M7Q603"/>
<organism evidence="1 2">
    <name type="scientific">Brachionus plicatilis</name>
    <name type="common">Marine rotifer</name>
    <name type="synonym">Brachionus muelleri</name>
    <dbReference type="NCBI Taxonomy" id="10195"/>
    <lineage>
        <taxon>Eukaryota</taxon>
        <taxon>Metazoa</taxon>
        <taxon>Spiralia</taxon>
        <taxon>Gnathifera</taxon>
        <taxon>Rotifera</taxon>
        <taxon>Eurotatoria</taxon>
        <taxon>Monogononta</taxon>
        <taxon>Pseudotrocha</taxon>
        <taxon>Ploima</taxon>
        <taxon>Brachionidae</taxon>
        <taxon>Brachionus</taxon>
    </lineage>
</organism>
<protein>
    <submittedName>
        <fullName evidence="1">Uncharacterized protein</fullName>
    </submittedName>
</protein>
<comment type="caution">
    <text evidence="1">The sequence shown here is derived from an EMBL/GenBank/DDBJ whole genome shotgun (WGS) entry which is preliminary data.</text>
</comment>
<dbReference type="EMBL" id="REGN01007334">
    <property type="protein sequence ID" value="RNA06604.1"/>
    <property type="molecule type" value="Genomic_DNA"/>
</dbReference>
<dbReference type="Proteomes" id="UP000276133">
    <property type="component" value="Unassembled WGS sequence"/>
</dbReference>
<keyword evidence="2" id="KW-1185">Reference proteome</keyword>